<name>A0A8S5PIF0_9CAUD</name>
<proteinExistence type="predicted"/>
<sequence>MIEKNFDKNNENCIEWLTGQRFITITATERKMVNRLKKLYTERKDEFISFTENKDGSVCAKIPRRWEKINAGAKPDAPKKKISEEQKARNAARLAEYREKNKSNKSK</sequence>
<feature type="compositionally biased region" description="Basic and acidic residues" evidence="1">
    <location>
        <begin position="76"/>
        <end position="88"/>
    </location>
</feature>
<dbReference type="EMBL" id="BK015443">
    <property type="protein sequence ID" value="DAE06983.1"/>
    <property type="molecule type" value="Genomic_DNA"/>
</dbReference>
<protein>
    <submittedName>
        <fullName evidence="2">Uncharacterized protein</fullName>
    </submittedName>
</protein>
<feature type="compositionally biased region" description="Basic and acidic residues" evidence="1">
    <location>
        <begin position="95"/>
        <end position="107"/>
    </location>
</feature>
<organism evidence="2">
    <name type="scientific">Siphoviridae sp. ctL0q1</name>
    <dbReference type="NCBI Taxonomy" id="2825449"/>
    <lineage>
        <taxon>Viruses</taxon>
        <taxon>Duplodnaviria</taxon>
        <taxon>Heunggongvirae</taxon>
        <taxon>Uroviricota</taxon>
        <taxon>Caudoviricetes</taxon>
    </lineage>
</organism>
<evidence type="ECO:0000313" key="2">
    <source>
        <dbReference type="EMBL" id="DAE06983.1"/>
    </source>
</evidence>
<feature type="region of interest" description="Disordered" evidence="1">
    <location>
        <begin position="70"/>
        <end position="107"/>
    </location>
</feature>
<reference evidence="2" key="1">
    <citation type="journal article" date="2021" name="Proc. Natl. Acad. Sci. U.S.A.">
        <title>A Catalog of Tens of Thousands of Viruses from Human Metagenomes Reveals Hidden Associations with Chronic Diseases.</title>
        <authorList>
            <person name="Tisza M.J."/>
            <person name="Buck C.B."/>
        </authorList>
    </citation>
    <scope>NUCLEOTIDE SEQUENCE</scope>
    <source>
        <strain evidence="2">CtL0q1</strain>
    </source>
</reference>
<accession>A0A8S5PIF0</accession>
<evidence type="ECO:0000256" key="1">
    <source>
        <dbReference type="SAM" id="MobiDB-lite"/>
    </source>
</evidence>